<accession>A0ABQ8PK04</accession>
<dbReference type="SUPFAM" id="SSF49879">
    <property type="entry name" value="SMAD/FHA domain"/>
    <property type="match status" value="1"/>
</dbReference>
<feature type="domain" description="FHA" evidence="2">
    <location>
        <begin position="140"/>
        <end position="252"/>
    </location>
</feature>
<feature type="region of interest" description="Disordered" evidence="1">
    <location>
        <begin position="380"/>
        <end position="401"/>
    </location>
</feature>
<dbReference type="Gene3D" id="2.60.200.20">
    <property type="match status" value="1"/>
</dbReference>
<gene>
    <name evidence="4" type="ORF">EDC05_004126</name>
</gene>
<dbReference type="PANTHER" id="PTHR23106">
    <property type="entry name" value="ANGIOGENIC FACTOR WITH G PATCH AND FHA DOMAINS 1"/>
    <property type="match status" value="1"/>
</dbReference>
<evidence type="ECO:0000313" key="5">
    <source>
        <dbReference type="Proteomes" id="UP001151295"/>
    </source>
</evidence>
<keyword evidence="5" id="KW-1185">Reference proteome</keyword>
<evidence type="ECO:0008006" key="6">
    <source>
        <dbReference type="Google" id="ProtNLM"/>
    </source>
</evidence>
<name>A0ABQ8PK04_9FUNG</name>
<sequence length="493" mass="54373">MASFEEELNDYLAAKLPPLSPYRTNSSYIADGNLAAPGSHVPPRCQQAQTVQQAQSIPEGFQVSADPQYAYNQSNELWLDVSTGELSYYDSDSHTYIPVKQHEDHTEPSAFDGIARLVVIVSDFWPTGHVVDISAAEDGLEIGRDRLPDRHMRQLRIPEIEVSRYHARIYIGAEDKEEEERSAAGSEDGEIEANDDGEIEANNGGNISEGEYVSNDDDLNDCSQLLQLCAQPCLYIVDQGSTHGTFVNGTRLSDPKTASKPCKLQHMDVLEFGSTKLELHIHDQWACAKCRNSGGNEISTSHVDGDSGNYNQKQIMPAQTSYDSQDAINQCISVHQDRRDENPNVIKHKLLQLQKHSTTGKSPSQYTDRARLRRQLYNQTARHSSNSITQDNDISKKGSGRGSIIAPEVAKHTDKPGSQTGSSLEMDNKGYAMLQKIGWVPGSGLGVEESGIVNPIKVEGNYSRAGLGASAEQVNENQKTKVARITRERFRGV</sequence>
<evidence type="ECO:0000259" key="3">
    <source>
        <dbReference type="PROSITE" id="PS50174"/>
    </source>
</evidence>
<feature type="region of interest" description="Disordered" evidence="1">
    <location>
        <begin position="175"/>
        <end position="212"/>
    </location>
</feature>
<dbReference type="PROSITE" id="PS50174">
    <property type="entry name" value="G_PATCH"/>
    <property type="match status" value="1"/>
</dbReference>
<dbReference type="SMART" id="SM00443">
    <property type="entry name" value="G_patch"/>
    <property type="match status" value="1"/>
</dbReference>
<evidence type="ECO:0000313" key="4">
    <source>
        <dbReference type="EMBL" id="KAJ1990362.1"/>
    </source>
</evidence>
<dbReference type="Pfam" id="PF01585">
    <property type="entry name" value="G-patch"/>
    <property type="match status" value="1"/>
</dbReference>
<dbReference type="PROSITE" id="PS50006">
    <property type="entry name" value="FHA_DOMAIN"/>
    <property type="match status" value="1"/>
</dbReference>
<feature type="compositionally biased region" description="Acidic residues" evidence="1">
    <location>
        <begin position="187"/>
        <end position="199"/>
    </location>
</feature>
<dbReference type="InterPro" id="IPR000253">
    <property type="entry name" value="FHA_dom"/>
</dbReference>
<comment type="caution">
    <text evidence="4">The sequence shown here is derived from an EMBL/GenBank/DDBJ whole genome shotgun (WGS) entry which is preliminary data.</text>
</comment>
<dbReference type="InterPro" id="IPR008984">
    <property type="entry name" value="SMAD_FHA_dom_sf"/>
</dbReference>
<organism evidence="4 5">
    <name type="scientific">Coemansia umbellata</name>
    <dbReference type="NCBI Taxonomy" id="1424467"/>
    <lineage>
        <taxon>Eukaryota</taxon>
        <taxon>Fungi</taxon>
        <taxon>Fungi incertae sedis</taxon>
        <taxon>Zoopagomycota</taxon>
        <taxon>Kickxellomycotina</taxon>
        <taxon>Kickxellomycetes</taxon>
        <taxon>Kickxellales</taxon>
        <taxon>Kickxellaceae</taxon>
        <taxon>Coemansia</taxon>
    </lineage>
</organism>
<feature type="compositionally biased region" description="Polar residues" evidence="1">
    <location>
        <begin position="380"/>
        <end position="392"/>
    </location>
</feature>
<protein>
    <recommendedName>
        <fullName evidence="6">G-patch domain-containing protein</fullName>
    </recommendedName>
</protein>
<dbReference type="SMART" id="SM00240">
    <property type="entry name" value="FHA"/>
    <property type="match status" value="1"/>
</dbReference>
<reference evidence="4" key="1">
    <citation type="submission" date="2022-07" db="EMBL/GenBank/DDBJ databases">
        <title>Phylogenomic reconstructions and comparative analyses of Kickxellomycotina fungi.</title>
        <authorList>
            <person name="Reynolds N.K."/>
            <person name="Stajich J.E."/>
            <person name="Barry K."/>
            <person name="Grigoriev I.V."/>
            <person name="Crous P."/>
            <person name="Smith M.E."/>
        </authorList>
    </citation>
    <scope>NUCLEOTIDE SEQUENCE</scope>
    <source>
        <strain evidence="4">BCRC 34882</strain>
    </source>
</reference>
<evidence type="ECO:0000256" key="1">
    <source>
        <dbReference type="SAM" id="MobiDB-lite"/>
    </source>
</evidence>
<dbReference type="InterPro" id="IPR053027">
    <property type="entry name" value="AGGF1"/>
</dbReference>
<dbReference type="Proteomes" id="UP001151295">
    <property type="component" value="Unassembled WGS sequence"/>
</dbReference>
<dbReference type="EMBL" id="JANBQD010000052">
    <property type="protein sequence ID" value="KAJ1990362.1"/>
    <property type="molecule type" value="Genomic_DNA"/>
</dbReference>
<feature type="domain" description="G-patch" evidence="3">
    <location>
        <begin position="426"/>
        <end position="472"/>
    </location>
</feature>
<dbReference type="InterPro" id="IPR000467">
    <property type="entry name" value="G_patch_dom"/>
</dbReference>
<evidence type="ECO:0000259" key="2">
    <source>
        <dbReference type="PROSITE" id="PS50006"/>
    </source>
</evidence>
<dbReference type="Pfam" id="PF00498">
    <property type="entry name" value="FHA"/>
    <property type="match status" value="1"/>
</dbReference>
<dbReference type="PANTHER" id="PTHR23106:SF24">
    <property type="entry name" value="ANGIOGENIC FACTOR WITH G PATCH AND FHA DOMAINS 1"/>
    <property type="match status" value="1"/>
</dbReference>
<proteinExistence type="predicted"/>